<evidence type="ECO:0000313" key="2">
    <source>
        <dbReference type="EMBL" id="QBI20947.1"/>
    </source>
</evidence>
<evidence type="ECO:0000256" key="1">
    <source>
        <dbReference type="SAM" id="Phobius"/>
    </source>
</evidence>
<evidence type="ECO:0000313" key="3">
    <source>
        <dbReference type="Proteomes" id="UP000291469"/>
    </source>
</evidence>
<accession>A0A411YIC5</accession>
<keyword evidence="3" id="KW-1185">Reference proteome</keyword>
<name>A0A411YIC5_9ACTN</name>
<keyword evidence="1" id="KW-1133">Transmembrane helix</keyword>
<proteinExistence type="predicted"/>
<sequence length="154" mass="16093">MGRNEEGSRRRWGNIAGIALGVVLVIGVGFGRIGGTLPIGGDTDPRASCDDPVAWDAVDGHEVGTEVAVEGPVEAASTEPDLGGAPTFLNLGNAYPDEPRFDVVVYESEREGLGFDPEQALPGERICAVGELDERDGVPQIVLPAPGSLRTDLD</sequence>
<dbReference type="KEGG" id="erz:ER308_16115"/>
<dbReference type="EMBL" id="CP036402">
    <property type="protein sequence ID" value="QBI20947.1"/>
    <property type="molecule type" value="Genomic_DNA"/>
</dbReference>
<keyword evidence="1" id="KW-0812">Transmembrane</keyword>
<gene>
    <name evidence="2" type="ORF">ER308_16115</name>
</gene>
<dbReference type="OrthoDB" id="5003385at2"/>
<dbReference type="AlphaFoldDB" id="A0A411YIC5"/>
<protein>
    <submittedName>
        <fullName evidence="2">Uncharacterized protein</fullName>
    </submittedName>
</protein>
<feature type="transmembrane region" description="Helical" evidence="1">
    <location>
        <begin position="12"/>
        <end position="30"/>
    </location>
</feature>
<organism evidence="2 3">
    <name type="scientific">Egibacter rhizosphaerae</name>
    <dbReference type="NCBI Taxonomy" id="1670831"/>
    <lineage>
        <taxon>Bacteria</taxon>
        <taxon>Bacillati</taxon>
        <taxon>Actinomycetota</taxon>
        <taxon>Nitriliruptoria</taxon>
        <taxon>Egibacterales</taxon>
        <taxon>Egibacteraceae</taxon>
        <taxon>Egibacter</taxon>
    </lineage>
</organism>
<dbReference type="RefSeq" id="WP_131155940.1">
    <property type="nucleotide sequence ID" value="NZ_CP036402.1"/>
</dbReference>
<dbReference type="Proteomes" id="UP000291469">
    <property type="component" value="Chromosome"/>
</dbReference>
<reference evidence="2 3" key="1">
    <citation type="submission" date="2019-01" db="EMBL/GenBank/DDBJ databases">
        <title>Egibacter rhizosphaerae EGI 80759T.</title>
        <authorList>
            <person name="Chen D.-D."/>
            <person name="Tian Y."/>
            <person name="Jiao J.-Y."/>
            <person name="Zhang X.-T."/>
            <person name="Zhang Y.-G."/>
            <person name="Zhang Y."/>
            <person name="Xiao M."/>
            <person name="Shu W.-S."/>
            <person name="Li W.-J."/>
        </authorList>
    </citation>
    <scope>NUCLEOTIDE SEQUENCE [LARGE SCALE GENOMIC DNA]</scope>
    <source>
        <strain evidence="2 3">EGI 80759</strain>
    </source>
</reference>
<keyword evidence="1" id="KW-0472">Membrane</keyword>